<accession>A0A6N2RLI2</accession>
<dbReference type="EMBL" id="CACRST010000009">
    <property type="protein sequence ID" value="VYS81927.1"/>
    <property type="molecule type" value="Genomic_DNA"/>
</dbReference>
<name>A0A6N2RLI2_9FIRM</name>
<evidence type="ECO:0000313" key="1">
    <source>
        <dbReference type="EMBL" id="VYS81927.1"/>
    </source>
</evidence>
<sequence>MNKDCNGCFGASFNDCQRCQETDKQPLKLDITPELAIAAYNTLIDYCKQFSSEAECGNCIFDKIQYPESDETVCTLNFYHICPTDWDKITLPSLDGNTVTYIKDGQIKRITCGCKEEAQELFEEVRNAQKQ</sequence>
<reference evidence="1" key="1">
    <citation type="submission" date="2019-11" db="EMBL/GenBank/DDBJ databases">
        <authorList>
            <person name="Feng L."/>
        </authorList>
    </citation>
    <scope>NUCLEOTIDE SEQUENCE</scope>
    <source>
        <strain evidence="1">BgluceraseaLFYP119</strain>
    </source>
</reference>
<dbReference type="RefSeq" id="WP_156352780.1">
    <property type="nucleotide sequence ID" value="NZ_CACRST010000009.1"/>
</dbReference>
<dbReference type="AlphaFoldDB" id="A0A6N2RLI2"/>
<gene>
    <name evidence="1" type="ORF">BGLFYP119_00711</name>
</gene>
<organism evidence="1">
    <name type="scientific">Blautia glucerasea</name>
    <dbReference type="NCBI Taxonomy" id="536633"/>
    <lineage>
        <taxon>Bacteria</taxon>
        <taxon>Bacillati</taxon>
        <taxon>Bacillota</taxon>
        <taxon>Clostridia</taxon>
        <taxon>Lachnospirales</taxon>
        <taxon>Lachnospiraceae</taxon>
        <taxon>Blautia</taxon>
    </lineage>
</organism>
<protein>
    <submittedName>
        <fullName evidence="1">Uncharacterized protein</fullName>
    </submittedName>
</protein>
<proteinExistence type="predicted"/>